<dbReference type="PRINTS" id="PR01490">
    <property type="entry name" value="RTXTOXIND"/>
</dbReference>
<dbReference type="InterPro" id="IPR058781">
    <property type="entry name" value="HH_AprE-like"/>
</dbReference>
<dbReference type="PANTHER" id="PTHR30386">
    <property type="entry name" value="MEMBRANE FUSION SUBUNIT OF EMRAB-TOLC MULTIDRUG EFFLUX PUMP"/>
    <property type="match status" value="1"/>
</dbReference>
<dbReference type="NCBIfam" id="TIGR01843">
    <property type="entry name" value="type_I_hlyD"/>
    <property type="match status" value="1"/>
</dbReference>
<evidence type="ECO:0000256" key="8">
    <source>
        <dbReference type="ARBA" id="ARBA00023136"/>
    </source>
</evidence>
<evidence type="ECO:0000256" key="9">
    <source>
        <dbReference type="RuleBase" id="RU365093"/>
    </source>
</evidence>
<keyword evidence="7 9" id="KW-1133">Transmembrane helix</keyword>
<dbReference type="GO" id="GO:0009306">
    <property type="term" value="P:protein secretion"/>
    <property type="evidence" value="ECO:0007669"/>
    <property type="project" value="InterPro"/>
</dbReference>
<evidence type="ECO:0000256" key="1">
    <source>
        <dbReference type="ARBA" id="ARBA00004377"/>
    </source>
</evidence>
<comment type="caution">
    <text evidence="13">The sequence shown here is derived from an EMBL/GenBank/DDBJ whole genome shotgun (WGS) entry which is preliminary data.</text>
</comment>
<dbReference type="Gene3D" id="2.40.50.100">
    <property type="match status" value="1"/>
</dbReference>
<evidence type="ECO:0000313" key="14">
    <source>
        <dbReference type="Proteomes" id="UP000286100"/>
    </source>
</evidence>
<keyword evidence="10" id="KW-0175">Coiled coil</keyword>
<evidence type="ECO:0000256" key="6">
    <source>
        <dbReference type="ARBA" id="ARBA00022692"/>
    </source>
</evidence>
<evidence type="ECO:0000256" key="7">
    <source>
        <dbReference type="ARBA" id="ARBA00022989"/>
    </source>
</evidence>
<evidence type="ECO:0000256" key="4">
    <source>
        <dbReference type="ARBA" id="ARBA00022475"/>
    </source>
</evidence>
<evidence type="ECO:0000259" key="11">
    <source>
        <dbReference type="Pfam" id="PF25994"/>
    </source>
</evidence>
<dbReference type="EMBL" id="QYUM01000002">
    <property type="protein sequence ID" value="RJF93453.1"/>
    <property type="molecule type" value="Genomic_DNA"/>
</dbReference>
<keyword evidence="14" id="KW-1185">Reference proteome</keyword>
<dbReference type="PROSITE" id="PS00543">
    <property type="entry name" value="HLYD_FAMILY"/>
    <property type="match status" value="1"/>
</dbReference>
<feature type="transmembrane region" description="Helical" evidence="9">
    <location>
        <begin position="20"/>
        <end position="43"/>
    </location>
</feature>
<dbReference type="Proteomes" id="UP000286100">
    <property type="component" value="Unassembled WGS sequence"/>
</dbReference>
<dbReference type="InterPro" id="IPR010129">
    <property type="entry name" value="T1SS_HlyD"/>
</dbReference>
<evidence type="ECO:0000313" key="13">
    <source>
        <dbReference type="EMBL" id="RJF93453.1"/>
    </source>
</evidence>
<dbReference type="InterPro" id="IPR006144">
    <property type="entry name" value="Secretion_HlyD_CS"/>
</dbReference>
<keyword evidence="4 9" id="KW-1003">Cell membrane</keyword>
<organism evidence="13 14">
    <name type="scientific">Sphingomonas cavernae</name>
    <dbReference type="NCBI Taxonomy" id="2320861"/>
    <lineage>
        <taxon>Bacteria</taxon>
        <taxon>Pseudomonadati</taxon>
        <taxon>Pseudomonadota</taxon>
        <taxon>Alphaproteobacteria</taxon>
        <taxon>Sphingomonadales</taxon>
        <taxon>Sphingomonadaceae</taxon>
        <taxon>Sphingomonas</taxon>
    </lineage>
</organism>
<evidence type="ECO:0000259" key="12">
    <source>
        <dbReference type="Pfam" id="PF26002"/>
    </source>
</evidence>
<dbReference type="Gene3D" id="2.40.30.170">
    <property type="match status" value="1"/>
</dbReference>
<dbReference type="InterPro" id="IPR050739">
    <property type="entry name" value="MFP"/>
</dbReference>
<feature type="coiled-coil region" evidence="10">
    <location>
        <begin position="168"/>
        <end position="233"/>
    </location>
</feature>
<proteinExistence type="inferred from homology"/>
<reference evidence="13 14" key="1">
    <citation type="submission" date="2018-09" db="EMBL/GenBank/DDBJ databases">
        <authorList>
            <person name="Zhu H."/>
        </authorList>
    </citation>
    <scope>NUCLEOTIDE SEQUENCE [LARGE SCALE GENOMIC DNA]</scope>
    <source>
        <strain evidence="13 14">K2R01-6</strain>
    </source>
</reference>
<dbReference type="Pfam" id="PF26002">
    <property type="entry name" value="Beta-barrel_AprE"/>
    <property type="match status" value="1"/>
</dbReference>
<keyword evidence="3 9" id="KW-0813">Transport</keyword>
<evidence type="ECO:0000256" key="5">
    <source>
        <dbReference type="ARBA" id="ARBA00022519"/>
    </source>
</evidence>
<accession>A0A418WQD6</accession>
<dbReference type="PANTHER" id="PTHR30386:SF26">
    <property type="entry name" value="TRANSPORT PROTEIN COMB"/>
    <property type="match status" value="1"/>
</dbReference>
<dbReference type="AlphaFoldDB" id="A0A418WQD6"/>
<dbReference type="OrthoDB" id="9810980at2"/>
<name>A0A418WQD6_9SPHN</name>
<sequence length="438" mass="46770">MTRILGVNVFARLTHWFRGLGGAGQIIVASAVGMALFLLWASLAQIDEVTRGQGRVIPSSKAQIVQAAEPTTIDAILVRSGQRVRKGQLLVRLDDTQSTSELGQIAAETRSLEARAARLGREGGVGGGTDCTPGTNGQLPAECAQEAALQEVRQSALRSRLSGMSAAVEQRRREYAEAQATIASLRSSVQLAQDQVNMLAPLAAKSIVPQTELLSAQRELVDLRGRLAAAQQSASRAAAGVNEAQAQASEANFQFRQEALNERSQLSAKIAMNTESLRGAAGRVQRSEIRSPVNGVVNDVQVTTIGGFVNAGQKIMQVVPLGDKLLVEARVTPKDIAFIKMGDRANVKVTAYDFSIYGGLTGKVVQVSADSIYDEAAKEAYFTVIVETDRAYLMAAGKQLPITPGMICDVEIITGRKSVLSYLLKPVLKARSEALGER</sequence>
<comment type="similarity">
    <text evidence="2 9">Belongs to the membrane fusion protein (MFP) (TC 8.A.1) family.</text>
</comment>
<evidence type="ECO:0000256" key="3">
    <source>
        <dbReference type="ARBA" id="ARBA00022448"/>
    </source>
</evidence>
<feature type="domain" description="AprE-like beta-barrel" evidence="12">
    <location>
        <begin position="325"/>
        <end position="415"/>
    </location>
</feature>
<dbReference type="InterPro" id="IPR058982">
    <property type="entry name" value="Beta-barrel_AprE"/>
</dbReference>
<protein>
    <recommendedName>
        <fullName evidence="9">Membrane fusion protein (MFP) family protein</fullName>
    </recommendedName>
</protein>
<evidence type="ECO:0000256" key="10">
    <source>
        <dbReference type="SAM" id="Coils"/>
    </source>
</evidence>
<keyword evidence="8 9" id="KW-0472">Membrane</keyword>
<dbReference type="Pfam" id="PF25994">
    <property type="entry name" value="HH_AprE"/>
    <property type="match status" value="1"/>
</dbReference>
<gene>
    <name evidence="13" type="ORF">D3876_03740</name>
</gene>
<dbReference type="GO" id="GO:0005886">
    <property type="term" value="C:plasma membrane"/>
    <property type="evidence" value="ECO:0007669"/>
    <property type="project" value="UniProtKB-SubCell"/>
</dbReference>
<feature type="domain" description="AprE-like long alpha-helical hairpin" evidence="11">
    <location>
        <begin position="101"/>
        <end position="281"/>
    </location>
</feature>
<comment type="subcellular location">
    <subcellularLocation>
        <location evidence="1 9">Cell inner membrane</location>
        <topology evidence="1 9">Single-pass membrane protein</topology>
    </subcellularLocation>
</comment>
<keyword evidence="6 9" id="KW-0812">Transmembrane</keyword>
<keyword evidence="5 9" id="KW-0997">Cell inner membrane</keyword>
<evidence type="ECO:0000256" key="2">
    <source>
        <dbReference type="ARBA" id="ARBA00009477"/>
    </source>
</evidence>